<dbReference type="InterPro" id="IPR053274">
    <property type="entry name" value="Fluconazole_resistance"/>
</dbReference>
<proteinExistence type="predicted"/>
<comment type="caution">
    <text evidence="3">The sequence shown here is derived from an EMBL/GenBank/DDBJ whole genome shotgun (WGS) entry which is preliminary data.</text>
</comment>
<accession>A0A3M6X2L5</accession>
<name>A0A3M6X2L5_HORWE</name>
<feature type="compositionally biased region" description="Low complexity" evidence="1">
    <location>
        <begin position="145"/>
        <end position="159"/>
    </location>
</feature>
<dbReference type="PANTHER" id="PTHR28065:SF1">
    <property type="entry name" value="DUF4050 DOMAIN-CONTAINING PROTEIN"/>
    <property type="match status" value="1"/>
</dbReference>
<dbReference type="Proteomes" id="UP000281245">
    <property type="component" value="Unassembled WGS sequence"/>
</dbReference>
<dbReference type="AlphaFoldDB" id="A0A3M6X2L5"/>
<evidence type="ECO:0000313" key="4">
    <source>
        <dbReference type="Proteomes" id="UP000281245"/>
    </source>
</evidence>
<dbReference type="Pfam" id="PF13259">
    <property type="entry name" value="clamp_Gag1-like"/>
    <property type="match status" value="1"/>
</dbReference>
<feature type="domain" description="Gag1-like clamp" evidence="2">
    <location>
        <begin position="161"/>
        <end position="352"/>
    </location>
</feature>
<protein>
    <recommendedName>
        <fullName evidence="2">Gag1-like clamp domain-containing protein</fullName>
    </recommendedName>
</protein>
<evidence type="ECO:0000259" key="2">
    <source>
        <dbReference type="Pfam" id="PF13259"/>
    </source>
</evidence>
<dbReference type="PANTHER" id="PTHR28065">
    <property type="entry name" value="FREQUENIN"/>
    <property type="match status" value="1"/>
</dbReference>
<reference evidence="3 4" key="1">
    <citation type="journal article" date="2018" name="BMC Genomics">
        <title>Genomic evidence for intraspecific hybridization in a clonal and extremely halotolerant yeast.</title>
        <authorList>
            <person name="Gostincar C."/>
            <person name="Stajich J.E."/>
            <person name="Zupancic J."/>
            <person name="Zalar P."/>
            <person name="Gunde-Cimerman N."/>
        </authorList>
    </citation>
    <scope>NUCLEOTIDE SEQUENCE [LARGE SCALE GENOMIC DNA]</scope>
    <source>
        <strain evidence="3 4">EXF-6656</strain>
    </source>
</reference>
<evidence type="ECO:0000256" key="1">
    <source>
        <dbReference type="SAM" id="MobiDB-lite"/>
    </source>
</evidence>
<feature type="region of interest" description="Disordered" evidence="1">
    <location>
        <begin position="224"/>
        <end position="264"/>
    </location>
</feature>
<evidence type="ECO:0000313" key="3">
    <source>
        <dbReference type="EMBL" id="RMX84840.1"/>
    </source>
</evidence>
<dbReference type="InterPro" id="IPR025124">
    <property type="entry name" value="Gag1-like_clamp"/>
</dbReference>
<organism evidence="3 4">
    <name type="scientific">Hortaea werneckii</name>
    <name type="common">Black yeast</name>
    <name type="synonym">Cladosporium werneckii</name>
    <dbReference type="NCBI Taxonomy" id="91943"/>
    <lineage>
        <taxon>Eukaryota</taxon>
        <taxon>Fungi</taxon>
        <taxon>Dikarya</taxon>
        <taxon>Ascomycota</taxon>
        <taxon>Pezizomycotina</taxon>
        <taxon>Dothideomycetes</taxon>
        <taxon>Dothideomycetidae</taxon>
        <taxon>Mycosphaerellales</taxon>
        <taxon>Teratosphaeriaceae</taxon>
        <taxon>Hortaea</taxon>
    </lineage>
</organism>
<sequence>MFPCAHLWSIGVNSEGCDCKQNPHATGPLACATDRRYPPNFAKMTLLGHASKNQGHQQQEVREARRLLRERIRNDWDYPSLPAFKSTGRERKVRDSDVVEEERVAGFRFHAPQEQDEAGKFTIDALEWRARECSSESDMSDDESVASSSSKGSSPSKTSGYKFDRPDSVGVQIQGRRTARKRKRQKDLEEEMGWNEGLAHWMSRRDAWCGAHTAAQVHDLEVKHHTTQNGSQPGQTSPTSARSSESEPRTSTSSNATVGASSSTVTTPEIYADTSQLPPPPASATAPQSEVLIPVTAPILQNHPIKRRISPAMYNEIYTKIILQSRTPSVPINLLTLIAALVQGWKDDGEWPPRVGPLEPSIGKRRSRGSHGSDTVKNGIKSVGRVLRLTGTGEASAQRRLSRDAG</sequence>
<dbReference type="OrthoDB" id="5422958at2759"/>
<dbReference type="VEuPathDB" id="FungiDB:BTJ68_02896"/>
<feature type="region of interest" description="Disordered" evidence="1">
    <location>
        <begin position="352"/>
        <end position="378"/>
    </location>
</feature>
<gene>
    <name evidence="3" type="ORF">D0869_04270</name>
</gene>
<feature type="compositionally biased region" description="Low complexity" evidence="1">
    <location>
        <begin position="236"/>
        <end position="264"/>
    </location>
</feature>
<feature type="region of interest" description="Disordered" evidence="1">
    <location>
        <begin position="134"/>
        <end position="189"/>
    </location>
</feature>
<dbReference type="EMBL" id="QWIJ01000258">
    <property type="protein sequence ID" value="RMX84840.1"/>
    <property type="molecule type" value="Genomic_DNA"/>
</dbReference>